<keyword evidence="2" id="KW-0418">Kinase</keyword>
<dbReference type="OrthoDB" id="539213at2759"/>
<evidence type="ECO:0000313" key="3">
    <source>
        <dbReference type="Proteomes" id="UP000236333"/>
    </source>
</evidence>
<dbReference type="InterPro" id="IPR036770">
    <property type="entry name" value="Ankyrin_rpt-contain_sf"/>
</dbReference>
<feature type="repeat" description="ANK" evidence="1">
    <location>
        <begin position="62"/>
        <end position="89"/>
    </location>
</feature>
<sequence length="160" mass="17932">MDKLDSCITRELILMAPHMCALNKYYYHRCKEVFTNPTLMERVFVPGQHQMAAVYKKIDERLSVAAEKGQVQVVKALLRAGADVDAWAGGAVVCAARYGHVEVLDVLLKAGASTHFRRYGALDIAKSMRDGKIQKGEDTSEYDKIIRTLSVLKELNPYAR</sequence>
<proteinExistence type="predicted"/>
<dbReference type="InterPro" id="IPR002110">
    <property type="entry name" value="Ankyrin_rpt"/>
</dbReference>
<dbReference type="Pfam" id="PF13637">
    <property type="entry name" value="Ank_4"/>
    <property type="match status" value="1"/>
</dbReference>
<dbReference type="SUPFAM" id="SSF48403">
    <property type="entry name" value="Ankyrin repeat"/>
    <property type="match status" value="1"/>
</dbReference>
<evidence type="ECO:0000256" key="1">
    <source>
        <dbReference type="PROSITE-ProRule" id="PRU00023"/>
    </source>
</evidence>
<dbReference type="Proteomes" id="UP000236333">
    <property type="component" value="Unassembled WGS sequence"/>
</dbReference>
<accession>A0A2J8ADD4</accession>
<dbReference type="PROSITE" id="PS50297">
    <property type="entry name" value="ANK_REP_REGION"/>
    <property type="match status" value="1"/>
</dbReference>
<keyword evidence="2" id="KW-0808">Transferase</keyword>
<dbReference type="AlphaFoldDB" id="A0A2J8ADD4"/>
<reference evidence="2 3" key="1">
    <citation type="journal article" date="2017" name="Mol. Biol. Evol.">
        <title>The 4-celled Tetrabaena socialis nuclear genome reveals the essential components for genetic control of cell number at the origin of multicellularity in the volvocine lineage.</title>
        <authorList>
            <person name="Featherston J."/>
            <person name="Arakaki Y."/>
            <person name="Hanschen E.R."/>
            <person name="Ferris P.J."/>
            <person name="Michod R.E."/>
            <person name="Olson B.J.S.C."/>
            <person name="Nozaki H."/>
            <person name="Durand P.M."/>
        </authorList>
    </citation>
    <scope>NUCLEOTIDE SEQUENCE [LARGE SCALE GENOMIC DNA]</scope>
    <source>
        <strain evidence="2 3">NIES-571</strain>
    </source>
</reference>
<protein>
    <submittedName>
        <fullName evidence="2">Kinase D-interacting substrate</fullName>
    </submittedName>
</protein>
<dbReference type="Gene3D" id="1.25.40.20">
    <property type="entry name" value="Ankyrin repeat-containing domain"/>
    <property type="match status" value="1"/>
</dbReference>
<keyword evidence="3" id="KW-1185">Reference proteome</keyword>
<dbReference type="EMBL" id="PGGS01000053">
    <property type="protein sequence ID" value="PNH10530.1"/>
    <property type="molecule type" value="Genomic_DNA"/>
</dbReference>
<organism evidence="2 3">
    <name type="scientific">Tetrabaena socialis</name>
    <dbReference type="NCBI Taxonomy" id="47790"/>
    <lineage>
        <taxon>Eukaryota</taxon>
        <taxon>Viridiplantae</taxon>
        <taxon>Chlorophyta</taxon>
        <taxon>core chlorophytes</taxon>
        <taxon>Chlorophyceae</taxon>
        <taxon>CS clade</taxon>
        <taxon>Chlamydomonadales</taxon>
        <taxon>Tetrabaenaceae</taxon>
        <taxon>Tetrabaena</taxon>
    </lineage>
</organism>
<keyword evidence="1" id="KW-0040">ANK repeat</keyword>
<dbReference type="PROSITE" id="PS50088">
    <property type="entry name" value="ANK_REPEAT"/>
    <property type="match status" value="1"/>
</dbReference>
<comment type="caution">
    <text evidence="2">The sequence shown here is derived from an EMBL/GenBank/DDBJ whole genome shotgun (WGS) entry which is preliminary data.</text>
</comment>
<name>A0A2J8ADD4_9CHLO</name>
<dbReference type="GO" id="GO:0016301">
    <property type="term" value="F:kinase activity"/>
    <property type="evidence" value="ECO:0007669"/>
    <property type="project" value="UniProtKB-KW"/>
</dbReference>
<gene>
    <name evidence="2" type="ORF">TSOC_002735</name>
</gene>
<evidence type="ECO:0000313" key="2">
    <source>
        <dbReference type="EMBL" id="PNH10530.1"/>
    </source>
</evidence>